<dbReference type="GO" id="GO:0051539">
    <property type="term" value="F:4 iron, 4 sulfur cluster binding"/>
    <property type="evidence" value="ECO:0007669"/>
    <property type="project" value="UniProtKB-KW"/>
</dbReference>
<accession>A0A1E7FXA8</accession>
<reference evidence="13 14" key="1">
    <citation type="submission" date="2016-09" db="EMBL/GenBank/DDBJ databases">
        <title>Extensive genetic diversity and differential bi-allelic expression allows diatom success in the polar Southern Ocean.</title>
        <authorList>
            <consortium name="DOE Joint Genome Institute"/>
            <person name="Mock T."/>
            <person name="Otillar R.P."/>
            <person name="Strauss J."/>
            <person name="Dupont C."/>
            <person name="Frickenhaus S."/>
            <person name="Maumus F."/>
            <person name="Mcmullan M."/>
            <person name="Sanges R."/>
            <person name="Schmutz J."/>
            <person name="Toseland A."/>
            <person name="Valas R."/>
            <person name="Veluchamy A."/>
            <person name="Ward B.J."/>
            <person name="Allen A."/>
            <person name="Barry K."/>
            <person name="Falciatore A."/>
            <person name="Ferrante M."/>
            <person name="Fortunato A.E."/>
            <person name="Gloeckner G."/>
            <person name="Gruber A."/>
            <person name="Hipkin R."/>
            <person name="Janech M."/>
            <person name="Kroth P."/>
            <person name="Leese F."/>
            <person name="Lindquist E."/>
            <person name="Lyon B.R."/>
            <person name="Martin J."/>
            <person name="Mayer C."/>
            <person name="Parker M."/>
            <person name="Quesneville H."/>
            <person name="Raymond J."/>
            <person name="Uhlig C."/>
            <person name="Valentin K.U."/>
            <person name="Worden A.Z."/>
            <person name="Armbrust E.V."/>
            <person name="Bowler C."/>
            <person name="Green B."/>
            <person name="Moulton V."/>
            <person name="Van Oosterhout C."/>
            <person name="Grigoriev I."/>
        </authorList>
    </citation>
    <scope>NUCLEOTIDE SEQUENCE [LARGE SCALE GENOMIC DNA]</scope>
    <source>
        <strain evidence="13 14">CCMP1102</strain>
    </source>
</reference>
<name>A0A1E7FXA8_9STRA</name>
<evidence type="ECO:0000313" key="14">
    <source>
        <dbReference type="Proteomes" id="UP000095751"/>
    </source>
</evidence>
<sequence>MTLPKNLLKYIAKTPDFVHTTSRVKERLTSKDRSTTKLIIELYDGFVIESVLMRYKQKGSGRASLCVSSQCGCAMGCTFCATGTMGLSGNLTTGEILEQLVWADRMGEPLDNYNNVTEACRTMIDTSRWNLAHGRVTVSTVGLISQIRRLTKELPEVSLALSLHAPNQDARTAIVPTASRYPIEGLIDALDNHMMAYLNQRRKRRNSSNNNNSITATAVEGTAEQQLQVYTVEERIKESSRRRAMIEYIMLTGETSSFECAHQLGKLCENRHLVVNLIPYNATDVKDKLQCPSDEHMLEFRDIVQSYGTFCTIRRTMGADIASACGQLIQKKEQEEKEEEEKKQQDATVDIEDVTSLEE</sequence>
<dbReference type="GO" id="GO:0005737">
    <property type="term" value="C:cytoplasm"/>
    <property type="evidence" value="ECO:0007669"/>
    <property type="project" value="UniProtKB-SubCell"/>
</dbReference>
<evidence type="ECO:0000259" key="12">
    <source>
        <dbReference type="PROSITE" id="PS51918"/>
    </source>
</evidence>
<evidence type="ECO:0000256" key="11">
    <source>
        <dbReference type="SAM" id="MobiDB-lite"/>
    </source>
</evidence>
<keyword evidence="9" id="KW-0408">Iron</keyword>
<dbReference type="InterPro" id="IPR058240">
    <property type="entry name" value="rSAM_sf"/>
</dbReference>
<evidence type="ECO:0000256" key="4">
    <source>
        <dbReference type="ARBA" id="ARBA00022490"/>
    </source>
</evidence>
<evidence type="ECO:0000256" key="9">
    <source>
        <dbReference type="ARBA" id="ARBA00023004"/>
    </source>
</evidence>
<dbReference type="GO" id="GO:0070475">
    <property type="term" value="P:rRNA base methylation"/>
    <property type="evidence" value="ECO:0007669"/>
    <property type="project" value="TreeGrafter"/>
</dbReference>
<keyword evidence="6" id="KW-0808">Transferase</keyword>
<keyword evidence="10" id="KW-0411">Iron-sulfur</keyword>
<evidence type="ECO:0000256" key="6">
    <source>
        <dbReference type="ARBA" id="ARBA00022679"/>
    </source>
</evidence>
<dbReference type="InterPro" id="IPR007197">
    <property type="entry name" value="rSAM"/>
</dbReference>
<proteinExistence type="predicted"/>
<evidence type="ECO:0000313" key="13">
    <source>
        <dbReference type="EMBL" id="OEU22779.1"/>
    </source>
</evidence>
<evidence type="ECO:0000256" key="3">
    <source>
        <dbReference type="ARBA" id="ARBA00022485"/>
    </source>
</evidence>
<dbReference type="OrthoDB" id="204498at2759"/>
<evidence type="ECO:0000256" key="5">
    <source>
        <dbReference type="ARBA" id="ARBA00022603"/>
    </source>
</evidence>
<keyword evidence="7" id="KW-0949">S-adenosyl-L-methionine</keyword>
<feature type="compositionally biased region" description="Basic and acidic residues" evidence="11">
    <location>
        <begin position="332"/>
        <end position="345"/>
    </location>
</feature>
<dbReference type="InParanoid" id="A0A1E7FXA8"/>
<dbReference type="PROSITE" id="PS51918">
    <property type="entry name" value="RADICAL_SAM"/>
    <property type="match status" value="1"/>
</dbReference>
<dbReference type="EMBL" id="KV784353">
    <property type="protein sequence ID" value="OEU22779.1"/>
    <property type="molecule type" value="Genomic_DNA"/>
</dbReference>
<protein>
    <recommendedName>
        <fullName evidence="12">Radical SAM core domain-containing protein</fullName>
    </recommendedName>
</protein>
<evidence type="ECO:0000256" key="10">
    <source>
        <dbReference type="ARBA" id="ARBA00023014"/>
    </source>
</evidence>
<keyword evidence="4" id="KW-0963">Cytoplasm</keyword>
<dbReference type="AlphaFoldDB" id="A0A1E7FXA8"/>
<keyword evidence="14" id="KW-1185">Reference proteome</keyword>
<evidence type="ECO:0000256" key="8">
    <source>
        <dbReference type="ARBA" id="ARBA00022723"/>
    </source>
</evidence>
<feature type="region of interest" description="Disordered" evidence="11">
    <location>
        <begin position="332"/>
        <end position="359"/>
    </location>
</feature>
<dbReference type="KEGG" id="fcy:FRACYDRAFT_223610"/>
<dbReference type="Proteomes" id="UP000095751">
    <property type="component" value="Unassembled WGS sequence"/>
</dbReference>
<evidence type="ECO:0000256" key="7">
    <source>
        <dbReference type="ARBA" id="ARBA00022691"/>
    </source>
</evidence>
<dbReference type="Gene3D" id="3.20.20.70">
    <property type="entry name" value="Aldolase class I"/>
    <property type="match status" value="2"/>
</dbReference>
<dbReference type="PIRSF" id="PIRSF006004">
    <property type="entry name" value="CHP00048"/>
    <property type="match status" value="1"/>
</dbReference>
<evidence type="ECO:0000256" key="1">
    <source>
        <dbReference type="ARBA" id="ARBA00001966"/>
    </source>
</evidence>
<dbReference type="PANTHER" id="PTHR30544:SF8">
    <property type="entry name" value="RADICAL SAM SUPERFAMILY PROTEIN"/>
    <property type="match status" value="1"/>
</dbReference>
<keyword evidence="8" id="KW-0479">Metal-binding</keyword>
<dbReference type="GO" id="GO:0046872">
    <property type="term" value="F:metal ion binding"/>
    <property type="evidence" value="ECO:0007669"/>
    <property type="project" value="UniProtKB-KW"/>
</dbReference>
<evidence type="ECO:0000256" key="2">
    <source>
        <dbReference type="ARBA" id="ARBA00004496"/>
    </source>
</evidence>
<comment type="cofactor">
    <cofactor evidence="1">
        <name>[4Fe-4S] cluster</name>
        <dbReference type="ChEBI" id="CHEBI:49883"/>
    </cofactor>
</comment>
<feature type="domain" description="Radical SAM core" evidence="12">
    <location>
        <begin position="59"/>
        <end position="320"/>
    </location>
</feature>
<dbReference type="GO" id="GO:0008173">
    <property type="term" value="F:RNA methyltransferase activity"/>
    <property type="evidence" value="ECO:0007669"/>
    <property type="project" value="InterPro"/>
</dbReference>
<dbReference type="InterPro" id="IPR013785">
    <property type="entry name" value="Aldolase_TIM"/>
</dbReference>
<comment type="subcellular location">
    <subcellularLocation>
        <location evidence="2">Cytoplasm</location>
    </subcellularLocation>
</comment>
<organism evidence="13 14">
    <name type="scientific">Fragilariopsis cylindrus CCMP1102</name>
    <dbReference type="NCBI Taxonomy" id="635003"/>
    <lineage>
        <taxon>Eukaryota</taxon>
        <taxon>Sar</taxon>
        <taxon>Stramenopiles</taxon>
        <taxon>Ochrophyta</taxon>
        <taxon>Bacillariophyta</taxon>
        <taxon>Bacillariophyceae</taxon>
        <taxon>Bacillariophycidae</taxon>
        <taxon>Bacillariales</taxon>
        <taxon>Bacillariaceae</taxon>
        <taxon>Fragilariopsis</taxon>
    </lineage>
</organism>
<feature type="compositionally biased region" description="Acidic residues" evidence="11">
    <location>
        <begin position="349"/>
        <end position="359"/>
    </location>
</feature>
<dbReference type="InterPro" id="IPR040072">
    <property type="entry name" value="Methyltransferase_A"/>
</dbReference>
<dbReference type="InterPro" id="IPR004383">
    <property type="entry name" value="rRNA_lsu_MTrfase_RlmN/Cfr"/>
</dbReference>
<keyword evidence="3" id="KW-0004">4Fe-4S</keyword>
<keyword evidence="5" id="KW-0489">Methyltransferase</keyword>
<dbReference type="SUPFAM" id="SSF102114">
    <property type="entry name" value="Radical SAM enzymes"/>
    <property type="match status" value="1"/>
</dbReference>
<dbReference type="PANTHER" id="PTHR30544">
    <property type="entry name" value="23S RRNA METHYLTRANSFERASE"/>
    <property type="match status" value="1"/>
</dbReference>
<gene>
    <name evidence="13" type="ORF">FRACYDRAFT_223610</name>
</gene>
<dbReference type="GO" id="GO:0030488">
    <property type="term" value="P:tRNA methylation"/>
    <property type="evidence" value="ECO:0007669"/>
    <property type="project" value="TreeGrafter"/>
</dbReference>